<accession>A0A9P4NWD4</accession>
<proteinExistence type="predicted"/>
<dbReference type="PROSITE" id="PS51257">
    <property type="entry name" value="PROKAR_LIPOPROTEIN"/>
    <property type="match status" value="1"/>
</dbReference>
<dbReference type="Proteomes" id="UP000800235">
    <property type="component" value="Unassembled WGS sequence"/>
</dbReference>
<feature type="transmembrane region" description="Helical" evidence="1">
    <location>
        <begin position="427"/>
        <end position="444"/>
    </location>
</feature>
<keyword evidence="2" id="KW-0732">Signal</keyword>
<feature type="transmembrane region" description="Helical" evidence="1">
    <location>
        <begin position="151"/>
        <end position="169"/>
    </location>
</feature>
<feature type="transmembrane region" description="Helical" evidence="1">
    <location>
        <begin position="220"/>
        <end position="246"/>
    </location>
</feature>
<feature type="transmembrane region" description="Helical" evidence="1">
    <location>
        <begin position="393"/>
        <end position="415"/>
    </location>
</feature>
<protein>
    <submittedName>
        <fullName evidence="3">Uncharacterized protein</fullName>
    </submittedName>
</protein>
<reference evidence="3" key="1">
    <citation type="journal article" date="2020" name="Stud. Mycol.">
        <title>101 Dothideomycetes genomes: a test case for predicting lifestyles and emergence of pathogens.</title>
        <authorList>
            <person name="Haridas S."/>
            <person name="Albert R."/>
            <person name="Binder M."/>
            <person name="Bloem J."/>
            <person name="Labutti K."/>
            <person name="Salamov A."/>
            <person name="Andreopoulos B."/>
            <person name="Baker S."/>
            <person name="Barry K."/>
            <person name="Bills G."/>
            <person name="Bluhm B."/>
            <person name="Cannon C."/>
            <person name="Castanera R."/>
            <person name="Culley D."/>
            <person name="Daum C."/>
            <person name="Ezra D."/>
            <person name="Gonzalez J."/>
            <person name="Henrissat B."/>
            <person name="Kuo A."/>
            <person name="Liang C."/>
            <person name="Lipzen A."/>
            <person name="Lutzoni F."/>
            <person name="Magnuson J."/>
            <person name="Mondo S."/>
            <person name="Nolan M."/>
            <person name="Ohm R."/>
            <person name="Pangilinan J."/>
            <person name="Park H.-J."/>
            <person name="Ramirez L."/>
            <person name="Alfaro M."/>
            <person name="Sun H."/>
            <person name="Tritt A."/>
            <person name="Yoshinaga Y."/>
            <person name="Zwiers L.-H."/>
            <person name="Turgeon B."/>
            <person name="Goodwin S."/>
            <person name="Spatafora J."/>
            <person name="Crous P."/>
            <person name="Grigoriev I."/>
        </authorList>
    </citation>
    <scope>NUCLEOTIDE SEQUENCE</scope>
    <source>
        <strain evidence="3">CBS 130266</strain>
    </source>
</reference>
<keyword evidence="1" id="KW-1133">Transmembrane helix</keyword>
<dbReference type="AlphaFoldDB" id="A0A9P4NWD4"/>
<feature type="transmembrane region" description="Helical" evidence="1">
    <location>
        <begin position="112"/>
        <end position="130"/>
    </location>
</feature>
<feature type="transmembrane region" description="Helical" evidence="1">
    <location>
        <begin position="87"/>
        <end position="106"/>
    </location>
</feature>
<gene>
    <name evidence="3" type="ORF">EJ08DRAFT_130734</name>
</gene>
<organism evidence="3 4">
    <name type="scientific">Tothia fuscella</name>
    <dbReference type="NCBI Taxonomy" id="1048955"/>
    <lineage>
        <taxon>Eukaryota</taxon>
        <taxon>Fungi</taxon>
        <taxon>Dikarya</taxon>
        <taxon>Ascomycota</taxon>
        <taxon>Pezizomycotina</taxon>
        <taxon>Dothideomycetes</taxon>
        <taxon>Pleosporomycetidae</taxon>
        <taxon>Venturiales</taxon>
        <taxon>Cylindrosympodiaceae</taxon>
        <taxon>Tothia</taxon>
    </lineage>
</organism>
<comment type="caution">
    <text evidence="3">The sequence shown here is derived from an EMBL/GenBank/DDBJ whole genome shotgun (WGS) entry which is preliminary data.</text>
</comment>
<evidence type="ECO:0000313" key="3">
    <source>
        <dbReference type="EMBL" id="KAF2432371.1"/>
    </source>
</evidence>
<keyword evidence="1" id="KW-0472">Membrane</keyword>
<evidence type="ECO:0000313" key="4">
    <source>
        <dbReference type="Proteomes" id="UP000800235"/>
    </source>
</evidence>
<dbReference type="EMBL" id="MU007026">
    <property type="protein sequence ID" value="KAF2432371.1"/>
    <property type="molecule type" value="Genomic_DNA"/>
</dbReference>
<feature type="signal peptide" evidence="2">
    <location>
        <begin position="1"/>
        <end position="20"/>
    </location>
</feature>
<evidence type="ECO:0000256" key="1">
    <source>
        <dbReference type="SAM" id="Phobius"/>
    </source>
</evidence>
<evidence type="ECO:0000256" key="2">
    <source>
        <dbReference type="SAM" id="SignalP"/>
    </source>
</evidence>
<keyword evidence="4" id="KW-1185">Reference proteome</keyword>
<feature type="transmembrane region" description="Helical" evidence="1">
    <location>
        <begin position="55"/>
        <end position="75"/>
    </location>
</feature>
<keyword evidence="1" id="KW-0812">Transmembrane</keyword>
<name>A0A9P4NWD4_9PEZI</name>
<dbReference type="OrthoDB" id="3943373at2759"/>
<sequence length="509" mass="57694">MGRYILTLLGLVCITSFVACAPLSQKSTPLSTSTLKPRQSAPQCGFEGNPDFYGLGIRIGVYLQWITAFSANHLLEEAIDGNLETNTIFLLALFIATLVTTVQGGVRIAELIVLLHLSFGFLFSILSIWGHRVSLEKLDGKKIRFPLIGSFFRLTLATAVSAYALWFWFSDSRLHGGPASCADFTFFFAKLDIAANIRTFFEIQTSLVLATFAILFVRELIMIICFFVFMSVQTVIISGIAVWFGAGSSPEKREKIRQRREKFDAGGLSKGQRKRMKGKYAVILDGGTGLLTMFKQWYRLSFAMGWKQLNGKESAGANRPDLRFYLIPFLDVWLFLMRSTIQFLCLLFFKKCPKVDFIPLMNHPLWSSDKDTTWKKFNVKLRDYYESKYTQKLIYTANAICIVWTIISVELTLYWNGITDVYTLNSTGQLIPFIIGAVGFVRLLHGLSVVRSKVSSTDVLLQKKILNGRQNFSKMASKMAAIWTQRHQKTKYFLLTTDMKRSSGFASHR</sequence>
<feature type="transmembrane region" description="Helical" evidence="1">
    <location>
        <begin position="324"/>
        <end position="349"/>
    </location>
</feature>
<feature type="chain" id="PRO_5040420944" evidence="2">
    <location>
        <begin position="21"/>
        <end position="509"/>
    </location>
</feature>